<keyword evidence="2" id="KW-1185">Reference proteome</keyword>
<protein>
    <submittedName>
        <fullName evidence="1">Uncharacterized protein</fullName>
    </submittedName>
</protein>
<reference evidence="1" key="1">
    <citation type="journal article" date="2021" name="IMA Fungus">
        <title>Genomic characterization of three marine fungi, including Emericellopsis atlantica sp. nov. with signatures of a generalist lifestyle and marine biomass degradation.</title>
        <authorList>
            <person name="Hagestad O.C."/>
            <person name="Hou L."/>
            <person name="Andersen J.H."/>
            <person name="Hansen E.H."/>
            <person name="Altermark B."/>
            <person name="Li C."/>
            <person name="Kuhnert E."/>
            <person name="Cox R.J."/>
            <person name="Crous P.W."/>
            <person name="Spatafora J.W."/>
            <person name="Lail K."/>
            <person name="Amirebrahimi M."/>
            <person name="Lipzen A."/>
            <person name="Pangilinan J."/>
            <person name="Andreopoulos W."/>
            <person name="Hayes R.D."/>
            <person name="Ng V."/>
            <person name="Grigoriev I.V."/>
            <person name="Jackson S.A."/>
            <person name="Sutton T.D.S."/>
            <person name="Dobson A.D.W."/>
            <person name="Rama T."/>
        </authorList>
    </citation>
    <scope>NUCLEOTIDE SEQUENCE</scope>
    <source>
        <strain evidence="1">TRa018bII</strain>
    </source>
</reference>
<evidence type="ECO:0000313" key="1">
    <source>
        <dbReference type="EMBL" id="KAG9232995.1"/>
    </source>
</evidence>
<sequence>VIELVTLIIKGEIKNTKYILEGILFINLNYLIDSTLVPSNLNRYYRAYPKQLN</sequence>
<comment type="caution">
    <text evidence="1">The sequence shown here is derived from an EMBL/GenBank/DDBJ whole genome shotgun (WGS) entry which is preliminary data.</text>
</comment>
<dbReference type="EMBL" id="MU251520">
    <property type="protein sequence ID" value="KAG9232995.1"/>
    <property type="molecule type" value="Genomic_DNA"/>
</dbReference>
<dbReference type="Proteomes" id="UP000824998">
    <property type="component" value="Unassembled WGS sequence"/>
</dbReference>
<organism evidence="1 2">
    <name type="scientific">Amylocarpus encephaloides</name>
    <dbReference type="NCBI Taxonomy" id="45428"/>
    <lineage>
        <taxon>Eukaryota</taxon>
        <taxon>Fungi</taxon>
        <taxon>Dikarya</taxon>
        <taxon>Ascomycota</taxon>
        <taxon>Pezizomycotina</taxon>
        <taxon>Leotiomycetes</taxon>
        <taxon>Helotiales</taxon>
        <taxon>Helotiales incertae sedis</taxon>
        <taxon>Amylocarpus</taxon>
    </lineage>
</organism>
<feature type="non-terminal residue" evidence="1">
    <location>
        <position position="1"/>
    </location>
</feature>
<gene>
    <name evidence="1" type="ORF">BJ875DRAFT_379490</name>
</gene>
<name>A0A9P8C4B2_9HELO</name>
<evidence type="ECO:0000313" key="2">
    <source>
        <dbReference type="Proteomes" id="UP000824998"/>
    </source>
</evidence>
<accession>A0A9P8C4B2</accession>
<dbReference type="OrthoDB" id="5336565at2759"/>
<dbReference type="AlphaFoldDB" id="A0A9P8C4B2"/>
<proteinExistence type="predicted"/>